<dbReference type="GeneID" id="26261924"/>
<evidence type="ECO:0000313" key="2">
    <source>
        <dbReference type="Proteomes" id="UP000031056"/>
    </source>
</evidence>
<dbReference type="EMBL" id="JOKQ01000006">
    <property type="protein sequence ID" value="KHN69554.1"/>
    <property type="molecule type" value="Genomic_DNA"/>
</dbReference>
<dbReference type="OrthoDB" id="2192498at2759"/>
<proteinExistence type="predicted"/>
<dbReference type="HOGENOM" id="CLU_418573_0_0_1"/>
<evidence type="ECO:0000313" key="1">
    <source>
        <dbReference type="EMBL" id="KHN69554.1"/>
    </source>
</evidence>
<dbReference type="VEuPathDB" id="MicrosporidiaDB:M896_060530"/>
<comment type="caution">
    <text evidence="1">The sequence shown here is derived from an EMBL/GenBank/DDBJ whole genome shotgun (WGS) entry which is preliminary data.</text>
</comment>
<dbReference type="InParanoid" id="A0A0B2UJX2"/>
<accession>A0A0B2UJX2</accession>
<dbReference type="AlphaFoldDB" id="A0A0B2UJX2"/>
<dbReference type="Proteomes" id="UP000031056">
    <property type="component" value="Unassembled WGS sequence"/>
</dbReference>
<sequence length="737" mass="84140">MQKIDIDEIARKASFFVKERSVAHGMQMPKEFSRICSVNGHLAIVYGTTLFIDGVKVEEDVVYLSKDGEKVVATKKNGVIVYDFLNKEVLRISTVDELRRCEIWNEWIGLLTEDGILYVYNNGKFSSEYDDVRDFVLPDAVVRSDRRYMGHEGVQRVFRSHDGEIIVVCMDKLVCGKSEVANGISTGDIEYNREWNECHYYYCDFHGANILSSSKSSKILLLDMDLCELDMEEEIRFLVLRTNEMFDVRYLTGIDYLAGLVFMIDEDGVLSKFEVVGIDCEKINECSVSINEEHVMNKLVERKYNLCKEEGMQKTDTSNAVNEKSIDKEVDSACTGANLKSDRMFSMSDMMNAACEDKKKVQEFSMSDMMSAACEDKDNIQERVVCKSDVSIEMDMKAKPEHNNKHQINSTGNPKIDNLVKSLSAQVDAVIEDFRNICVDKKTFKMYKYNANDLSLFTEQVYKNIMRLEEYKSMQQQISEKLSQMQGSLETYEAMDEENIKSAVKYIDSVIDSMDNREGKKIVHYSKPLLHTISHAKTVRLELDINAIKIGKGLSDVEHTESKMQDIHKRIPANQQIDKEHNKKHTDSQETPELVNTPKECINTMNDSKSDTQTNNEAKLEVNCSNENPKEREYAHVTVDTTNYQLDNVTTTQELPEIQKPLVNMPQQHTNIFGQPVSQQQQTVQFGMIGNAMPSSIFESLASNVTSIPVSTVKNQEEPSQETPNAFLRFANTRNLF</sequence>
<keyword evidence="2" id="KW-1185">Reference proteome</keyword>
<organism evidence="1 2">
    <name type="scientific">Ordospora colligata OC4</name>
    <dbReference type="NCBI Taxonomy" id="1354746"/>
    <lineage>
        <taxon>Eukaryota</taxon>
        <taxon>Fungi</taxon>
        <taxon>Fungi incertae sedis</taxon>
        <taxon>Microsporidia</taxon>
        <taxon>Ordosporidae</taxon>
        <taxon>Ordospora</taxon>
    </lineage>
</organism>
<protein>
    <submittedName>
        <fullName evidence="1">Uncharacterized protein</fullName>
    </submittedName>
</protein>
<reference evidence="1 2" key="1">
    <citation type="journal article" date="2014" name="MBio">
        <title>The Ordospora colligata genome; evolution of extreme reduction in microsporidia and host-to-parasite horizontal gene transfer.</title>
        <authorList>
            <person name="Pombert J.-F."/>
            <person name="Haag K.L."/>
            <person name="Beidas S."/>
            <person name="Ebert D."/>
            <person name="Keeling P.J."/>
        </authorList>
    </citation>
    <scope>NUCLEOTIDE SEQUENCE [LARGE SCALE GENOMIC DNA]</scope>
    <source>
        <strain evidence="1 2">OC4</strain>
    </source>
</reference>
<dbReference type="RefSeq" id="XP_014563596.1">
    <property type="nucleotide sequence ID" value="XM_014708110.1"/>
</dbReference>
<gene>
    <name evidence="1" type="ORF">M896_060530</name>
</gene>
<name>A0A0B2UJX2_9MICR</name>